<reference evidence="12" key="1">
    <citation type="submission" date="2020-10" db="EMBL/GenBank/DDBJ databases">
        <authorList>
            <person name="Gilroy R."/>
        </authorList>
    </citation>
    <scope>NUCLEOTIDE SEQUENCE</scope>
    <source>
        <strain evidence="12">E3-2379</strain>
    </source>
</reference>
<keyword evidence="6 12" id="KW-0067">ATP-binding</keyword>
<dbReference type="SUPFAM" id="SSF90123">
    <property type="entry name" value="ABC transporter transmembrane region"/>
    <property type="match status" value="1"/>
</dbReference>
<evidence type="ECO:0000256" key="7">
    <source>
        <dbReference type="ARBA" id="ARBA00022989"/>
    </source>
</evidence>
<dbReference type="PANTHER" id="PTHR43394">
    <property type="entry name" value="ATP-DEPENDENT PERMEASE MDL1, MITOCHONDRIAL"/>
    <property type="match status" value="1"/>
</dbReference>
<dbReference type="Pfam" id="PF00664">
    <property type="entry name" value="ABC_membrane"/>
    <property type="match status" value="1"/>
</dbReference>
<proteinExistence type="predicted"/>
<dbReference type="AlphaFoldDB" id="A0A9D9HZV4"/>
<evidence type="ECO:0000313" key="13">
    <source>
        <dbReference type="Proteomes" id="UP000823618"/>
    </source>
</evidence>
<gene>
    <name evidence="12" type="ORF">IAC13_01760</name>
</gene>
<dbReference type="GO" id="GO:0016887">
    <property type="term" value="F:ATP hydrolysis activity"/>
    <property type="evidence" value="ECO:0007669"/>
    <property type="project" value="InterPro"/>
</dbReference>
<evidence type="ECO:0000256" key="5">
    <source>
        <dbReference type="ARBA" id="ARBA00022741"/>
    </source>
</evidence>
<dbReference type="InterPro" id="IPR003593">
    <property type="entry name" value="AAA+_ATPase"/>
</dbReference>
<keyword evidence="7 9" id="KW-1133">Transmembrane helix</keyword>
<feature type="transmembrane region" description="Helical" evidence="9">
    <location>
        <begin position="20"/>
        <end position="40"/>
    </location>
</feature>
<reference evidence="12" key="2">
    <citation type="journal article" date="2021" name="PeerJ">
        <title>Extensive microbial diversity within the chicken gut microbiome revealed by metagenomics and culture.</title>
        <authorList>
            <person name="Gilroy R."/>
            <person name="Ravi A."/>
            <person name="Getino M."/>
            <person name="Pursley I."/>
            <person name="Horton D.L."/>
            <person name="Alikhan N.F."/>
            <person name="Baker D."/>
            <person name="Gharbi K."/>
            <person name="Hall N."/>
            <person name="Watson M."/>
            <person name="Adriaenssens E.M."/>
            <person name="Foster-Nyarko E."/>
            <person name="Jarju S."/>
            <person name="Secka A."/>
            <person name="Antonio M."/>
            <person name="Oren A."/>
            <person name="Chaudhuri R.R."/>
            <person name="La Ragione R."/>
            <person name="Hildebrand F."/>
            <person name="Pallen M.J."/>
        </authorList>
    </citation>
    <scope>NUCLEOTIDE SEQUENCE</scope>
    <source>
        <strain evidence="12">E3-2379</strain>
    </source>
</reference>
<dbReference type="GO" id="GO:0005524">
    <property type="term" value="F:ATP binding"/>
    <property type="evidence" value="ECO:0007669"/>
    <property type="project" value="UniProtKB-KW"/>
</dbReference>
<dbReference type="SMART" id="SM00382">
    <property type="entry name" value="AAA"/>
    <property type="match status" value="1"/>
</dbReference>
<dbReference type="Gene3D" id="3.40.50.300">
    <property type="entry name" value="P-loop containing nucleotide triphosphate hydrolases"/>
    <property type="match status" value="1"/>
</dbReference>
<dbReference type="InterPro" id="IPR017871">
    <property type="entry name" value="ABC_transporter-like_CS"/>
</dbReference>
<dbReference type="GO" id="GO:0005886">
    <property type="term" value="C:plasma membrane"/>
    <property type="evidence" value="ECO:0007669"/>
    <property type="project" value="UniProtKB-SubCell"/>
</dbReference>
<dbReference type="FunFam" id="3.40.50.300:FF:000854">
    <property type="entry name" value="Multidrug ABC transporter ATP-binding protein"/>
    <property type="match status" value="1"/>
</dbReference>
<keyword evidence="2" id="KW-0813">Transport</keyword>
<feature type="transmembrane region" description="Helical" evidence="9">
    <location>
        <begin position="235"/>
        <end position="259"/>
    </location>
</feature>
<dbReference type="InterPro" id="IPR003439">
    <property type="entry name" value="ABC_transporter-like_ATP-bd"/>
</dbReference>
<evidence type="ECO:0000256" key="3">
    <source>
        <dbReference type="ARBA" id="ARBA00022475"/>
    </source>
</evidence>
<evidence type="ECO:0000256" key="2">
    <source>
        <dbReference type="ARBA" id="ARBA00022448"/>
    </source>
</evidence>
<keyword evidence="4 9" id="KW-0812">Transmembrane</keyword>
<dbReference type="EMBL" id="JADIML010000054">
    <property type="protein sequence ID" value="MBO8462639.1"/>
    <property type="molecule type" value="Genomic_DNA"/>
</dbReference>
<dbReference type="CDD" id="cd18548">
    <property type="entry name" value="ABC_6TM_Tm287_like"/>
    <property type="match status" value="1"/>
</dbReference>
<evidence type="ECO:0000259" key="11">
    <source>
        <dbReference type="PROSITE" id="PS50929"/>
    </source>
</evidence>
<dbReference type="PANTHER" id="PTHR43394:SF1">
    <property type="entry name" value="ATP-BINDING CASSETTE SUB-FAMILY B MEMBER 10, MITOCHONDRIAL"/>
    <property type="match status" value="1"/>
</dbReference>
<comment type="subcellular location">
    <subcellularLocation>
        <location evidence="1">Cell membrane</location>
        <topology evidence="1">Multi-pass membrane protein</topology>
    </subcellularLocation>
</comment>
<feature type="transmembrane region" description="Helical" evidence="9">
    <location>
        <begin position="157"/>
        <end position="181"/>
    </location>
</feature>
<dbReference type="PROSITE" id="PS50893">
    <property type="entry name" value="ABC_TRANSPORTER_2"/>
    <property type="match status" value="1"/>
</dbReference>
<dbReference type="PROSITE" id="PS00211">
    <property type="entry name" value="ABC_TRANSPORTER_1"/>
    <property type="match status" value="1"/>
</dbReference>
<evidence type="ECO:0000259" key="10">
    <source>
        <dbReference type="PROSITE" id="PS50893"/>
    </source>
</evidence>
<protein>
    <submittedName>
        <fullName evidence="12">ABC transporter ATP-binding protein</fullName>
    </submittedName>
</protein>
<dbReference type="Pfam" id="PF00005">
    <property type="entry name" value="ABC_tran"/>
    <property type="match status" value="1"/>
</dbReference>
<evidence type="ECO:0000256" key="4">
    <source>
        <dbReference type="ARBA" id="ARBA00022692"/>
    </source>
</evidence>
<evidence type="ECO:0000256" key="6">
    <source>
        <dbReference type="ARBA" id="ARBA00022840"/>
    </source>
</evidence>
<comment type="caution">
    <text evidence="12">The sequence shown here is derived from an EMBL/GenBank/DDBJ whole genome shotgun (WGS) entry which is preliminary data.</text>
</comment>
<keyword evidence="3" id="KW-1003">Cell membrane</keyword>
<keyword evidence="5" id="KW-0547">Nucleotide-binding</keyword>
<feature type="domain" description="ABC transporter" evidence="10">
    <location>
        <begin position="334"/>
        <end position="567"/>
    </location>
</feature>
<dbReference type="InterPro" id="IPR039421">
    <property type="entry name" value="Type_1_exporter"/>
</dbReference>
<accession>A0A9D9HZV4</accession>
<dbReference type="InterPro" id="IPR027417">
    <property type="entry name" value="P-loop_NTPase"/>
</dbReference>
<name>A0A9D9HZV4_9FIRM</name>
<dbReference type="Gene3D" id="1.20.1560.10">
    <property type="entry name" value="ABC transporter type 1, transmembrane domain"/>
    <property type="match status" value="1"/>
</dbReference>
<evidence type="ECO:0000256" key="9">
    <source>
        <dbReference type="SAM" id="Phobius"/>
    </source>
</evidence>
<feature type="transmembrane region" description="Helical" evidence="9">
    <location>
        <begin position="133"/>
        <end position="151"/>
    </location>
</feature>
<feature type="domain" description="ABC transmembrane type-1" evidence="11">
    <location>
        <begin position="16"/>
        <end position="298"/>
    </location>
</feature>
<dbReference type="SUPFAM" id="SSF52540">
    <property type="entry name" value="P-loop containing nucleoside triphosphate hydrolases"/>
    <property type="match status" value="1"/>
</dbReference>
<feature type="transmembrane region" description="Helical" evidence="9">
    <location>
        <begin position="52"/>
        <end position="77"/>
    </location>
</feature>
<evidence type="ECO:0000313" key="12">
    <source>
        <dbReference type="EMBL" id="MBO8462639.1"/>
    </source>
</evidence>
<dbReference type="Proteomes" id="UP000823618">
    <property type="component" value="Unassembled WGS sequence"/>
</dbReference>
<evidence type="ECO:0000256" key="1">
    <source>
        <dbReference type="ARBA" id="ARBA00004651"/>
    </source>
</evidence>
<dbReference type="GO" id="GO:0015421">
    <property type="term" value="F:ABC-type oligopeptide transporter activity"/>
    <property type="evidence" value="ECO:0007669"/>
    <property type="project" value="TreeGrafter"/>
</dbReference>
<dbReference type="InterPro" id="IPR036640">
    <property type="entry name" value="ABC1_TM_sf"/>
</dbReference>
<evidence type="ECO:0000256" key="8">
    <source>
        <dbReference type="ARBA" id="ARBA00023136"/>
    </source>
</evidence>
<organism evidence="12 13">
    <name type="scientific">Candidatus Scybalomonas excrementavium</name>
    <dbReference type="NCBI Taxonomy" id="2840943"/>
    <lineage>
        <taxon>Bacteria</taxon>
        <taxon>Bacillati</taxon>
        <taxon>Bacillota</taxon>
        <taxon>Clostridia</taxon>
        <taxon>Lachnospirales</taxon>
        <taxon>Lachnospiraceae</taxon>
        <taxon>Lachnospiraceae incertae sedis</taxon>
        <taxon>Candidatus Scybalomonas</taxon>
    </lineage>
</organism>
<dbReference type="InterPro" id="IPR011527">
    <property type="entry name" value="ABC1_TM_dom"/>
</dbReference>
<keyword evidence="8 9" id="KW-0472">Membrane</keyword>
<sequence length="576" mass="64212">MRKLLKYLKDYKKESILGPLFKLLEASFELFVPLVIARIIDIGILNKDMNYVLKMGGMLVVLGIIGLVCSITAQYFAAKAAVGFGTAVRSQLFRHLNRFSYEEMDQIGSATLITRITSDINQVQAGVNMVLRLFLRSPFIVFGAMIMAFTVDTKSAMVFVITIPVLSIIIFGIMAISMPIYKKIQKYLEQITLVTRENLVGVRVIRAFNQQEKECAQFDEESNLLLKSQKYVGKIAGLLNPLTYIVINVAIIMIIWVGGKQVNTGRLTQGEVVALVNYMSQILVELIKLANLIITTTKSFACASRIQMVFEMQPSIVYADNSKETQECYTDDMVVFEHVNFAYGDSAENALTDIHFRVKKGETIGIIGGTGSGKSSIINLIPRFYDVKSGKVLIHGMDVRDYSKEALQSKIGIVPQKAVLFKGTIRENLQWGKKDATTEEMNQAISIAQAEEFVKEHGLDYKIQQGGKNLSGGQRQRLTIARALVKQPEILILDDSASALDFATDAQLRKAIQEETKDMTVFIVSQRAASIRHADQIFVLDDGKIVGSGTHEFLLKSCDIYREICLSQFSKEEVGV</sequence>
<dbReference type="PROSITE" id="PS50929">
    <property type="entry name" value="ABC_TM1F"/>
    <property type="match status" value="1"/>
</dbReference>